<reference evidence="2 3" key="1">
    <citation type="submission" date="2016-04" db="EMBL/GenBank/DDBJ databases">
        <title>Draft genome of Fonsecaea erecta CBS 125763.</title>
        <authorList>
            <person name="Weiss V.A."/>
            <person name="Vicente V.A."/>
            <person name="Raittz R.T."/>
            <person name="Moreno L.F."/>
            <person name="De Souza E.M."/>
            <person name="Pedrosa F.O."/>
            <person name="Steffens M.B."/>
            <person name="Faoro H."/>
            <person name="Tadra-Sfeir M.Z."/>
            <person name="Najafzadeh M.J."/>
            <person name="Felipe M.S."/>
            <person name="Teixeira M."/>
            <person name="Sun J."/>
            <person name="Xi L."/>
            <person name="Gomes R."/>
            <person name="De Azevedo C.M."/>
            <person name="Salgado C.G."/>
            <person name="Da Silva M.B."/>
            <person name="Nascimento M.F."/>
            <person name="Queiroz-Telles F."/>
            <person name="Attili D.S."/>
            <person name="Gorbushina A."/>
        </authorList>
    </citation>
    <scope>NUCLEOTIDE SEQUENCE [LARGE SCALE GENOMIC DNA]</scope>
    <source>
        <strain evidence="2 3">CBS 125763</strain>
    </source>
</reference>
<protein>
    <submittedName>
        <fullName evidence="2">Uncharacterized protein</fullName>
    </submittedName>
</protein>
<dbReference type="OrthoDB" id="425602at2759"/>
<sequence>MSDLQTHRYDLSVTTLPRTRSRLSTTFVSTAAHSPSLSRSAALKGTKKSRVQARKLQKPTIETSKPKSWFFDIFEETAEVQDYRMNEWTMTQSATGLDISDDESKSLHKKSSADRGKENIHPNEVTAPMKRSLTAAANAGAVTEKTYERDVKMDGAARSPLADLNPAKFYDENLDATSVVLVQYRDWEAETDVEGEETKQRHDFTFQPPTNSTSLSSTAKVIEELNTPSLAEIRSSATPNPLGDALLDKVEAAGYPFTDSHSAHADADGDIDIRESESAKDENEKADLQLENVVDVGSICPSVGDQSVFALQEL</sequence>
<dbReference type="EMBL" id="LVYI01000015">
    <property type="protein sequence ID" value="OAP54209.1"/>
    <property type="molecule type" value="Genomic_DNA"/>
</dbReference>
<gene>
    <name evidence="2" type="ORF">AYL99_11744</name>
</gene>
<keyword evidence="3" id="KW-1185">Reference proteome</keyword>
<evidence type="ECO:0000313" key="2">
    <source>
        <dbReference type="EMBL" id="OAP54209.1"/>
    </source>
</evidence>
<evidence type="ECO:0000256" key="1">
    <source>
        <dbReference type="SAM" id="MobiDB-lite"/>
    </source>
</evidence>
<organism evidence="2 3">
    <name type="scientific">Fonsecaea erecta</name>
    <dbReference type="NCBI Taxonomy" id="1367422"/>
    <lineage>
        <taxon>Eukaryota</taxon>
        <taxon>Fungi</taxon>
        <taxon>Dikarya</taxon>
        <taxon>Ascomycota</taxon>
        <taxon>Pezizomycotina</taxon>
        <taxon>Eurotiomycetes</taxon>
        <taxon>Chaetothyriomycetidae</taxon>
        <taxon>Chaetothyriales</taxon>
        <taxon>Herpotrichiellaceae</taxon>
        <taxon>Fonsecaea</taxon>
    </lineage>
</organism>
<feature type="region of interest" description="Disordered" evidence="1">
    <location>
        <begin position="95"/>
        <end position="121"/>
    </location>
</feature>
<dbReference type="AlphaFoldDB" id="A0A178Z328"/>
<comment type="caution">
    <text evidence="2">The sequence shown here is derived from an EMBL/GenBank/DDBJ whole genome shotgun (WGS) entry which is preliminary data.</text>
</comment>
<proteinExistence type="predicted"/>
<name>A0A178Z328_9EURO</name>
<feature type="compositionally biased region" description="Polar residues" evidence="1">
    <location>
        <begin position="207"/>
        <end position="216"/>
    </location>
</feature>
<dbReference type="STRING" id="1367422.A0A178Z328"/>
<evidence type="ECO:0000313" key="3">
    <source>
        <dbReference type="Proteomes" id="UP000078343"/>
    </source>
</evidence>
<accession>A0A178Z328</accession>
<dbReference type="RefSeq" id="XP_018687576.1">
    <property type="nucleotide sequence ID" value="XM_018843249.1"/>
</dbReference>
<dbReference type="Proteomes" id="UP000078343">
    <property type="component" value="Unassembled WGS sequence"/>
</dbReference>
<feature type="region of interest" description="Disordered" evidence="1">
    <location>
        <begin position="192"/>
        <end position="216"/>
    </location>
</feature>
<feature type="compositionally biased region" description="Basic and acidic residues" evidence="1">
    <location>
        <begin position="102"/>
        <end position="121"/>
    </location>
</feature>
<dbReference type="GeneID" id="30015912"/>